<dbReference type="AlphaFoldDB" id="A0A165Z7E6"/>
<keyword evidence="2" id="KW-1185">Reference proteome</keyword>
<gene>
    <name evidence="1" type="ORF">DCAR_0418170</name>
</gene>
<proteinExistence type="predicted"/>
<protein>
    <submittedName>
        <fullName evidence="1">Uncharacterized protein</fullName>
    </submittedName>
</protein>
<organism evidence="1 2">
    <name type="scientific">Daucus carota subsp. sativus</name>
    <name type="common">Carrot</name>
    <dbReference type="NCBI Taxonomy" id="79200"/>
    <lineage>
        <taxon>Eukaryota</taxon>
        <taxon>Viridiplantae</taxon>
        <taxon>Streptophyta</taxon>
        <taxon>Embryophyta</taxon>
        <taxon>Tracheophyta</taxon>
        <taxon>Spermatophyta</taxon>
        <taxon>Magnoliopsida</taxon>
        <taxon>eudicotyledons</taxon>
        <taxon>Gunneridae</taxon>
        <taxon>Pentapetalae</taxon>
        <taxon>asterids</taxon>
        <taxon>campanulids</taxon>
        <taxon>Apiales</taxon>
        <taxon>Apiaceae</taxon>
        <taxon>Apioideae</taxon>
        <taxon>Scandiceae</taxon>
        <taxon>Daucinae</taxon>
        <taxon>Daucus</taxon>
        <taxon>Daucus sect. Daucus</taxon>
    </lineage>
</organism>
<name>A0A165Z7E6_DAUCS</name>
<evidence type="ECO:0000313" key="1">
    <source>
        <dbReference type="EMBL" id="WOG98825.1"/>
    </source>
</evidence>
<dbReference type="EMBL" id="CP093346">
    <property type="protein sequence ID" value="WOG98825.1"/>
    <property type="molecule type" value="Genomic_DNA"/>
</dbReference>
<sequence>MNRFHLSLFVFVLLCTASTRVSGIRLGQPFPSPATRGERVTVPIAQDSRVSRRTAAEKHVFRPNVKAPIAAGTFEAEKRKVPTGPNPLHNKR</sequence>
<dbReference type="Gramene" id="KZM99705">
    <property type="protein sequence ID" value="KZM99705"/>
    <property type="gene ID" value="DCAR_012933"/>
</dbReference>
<accession>A0A165Z7E6</accession>
<reference evidence="1" key="1">
    <citation type="journal article" date="2016" name="Nat. Genet.">
        <title>A high-quality carrot genome assembly provides new insights into carotenoid accumulation and asterid genome evolution.</title>
        <authorList>
            <person name="Iorizzo M."/>
            <person name="Ellison S."/>
            <person name="Senalik D."/>
            <person name="Zeng P."/>
            <person name="Satapoomin P."/>
            <person name="Huang J."/>
            <person name="Bowman M."/>
            <person name="Iovene M."/>
            <person name="Sanseverino W."/>
            <person name="Cavagnaro P."/>
            <person name="Yildiz M."/>
            <person name="Macko-Podgorni A."/>
            <person name="Moranska E."/>
            <person name="Grzebelus E."/>
            <person name="Grzebelus D."/>
            <person name="Ashrafi H."/>
            <person name="Zheng Z."/>
            <person name="Cheng S."/>
            <person name="Spooner D."/>
            <person name="Van Deynze A."/>
            <person name="Simon P."/>
        </authorList>
    </citation>
    <scope>NUCLEOTIDE SEQUENCE</scope>
    <source>
        <tissue evidence="1">Leaf</tissue>
    </source>
</reference>
<evidence type="ECO:0000313" key="2">
    <source>
        <dbReference type="Proteomes" id="UP000077755"/>
    </source>
</evidence>
<reference evidence="1" key="2">
    <citation type="submission" date="2022-03" db="EMBL/GenBank/DDBJ databases">
        <title>Draft title - Genomic analysis of global carrot germplasm unveils the trajectory of domestication and the origin of high carotenoid orange carrot.</title>
        <authorList>
            <person name="Iorizzo M."/>
            <person name="Ellison S."/>
            <person name="Senalik D."/>
            <person name="Macko-Podgorni A."/>
            <person name="Grzebelus D."/>
            <person name="Bostan H."/>
            <person name="Rolling W."/>
            <person name="Curaba J."/>
            <person name="Simon P."/>
        </authorList>
    </citation>
    <scope>NUCLEOTIDE SEQUENCE</scope>
    <source>
        <tissue evidence="1">Leaf</tissue>
    </source>
</reference>
<dbReference type="Proteomes" id="UP000077755">
    <property type="component" value="Chromosome 4"/>
</dbReference>